<dbReference type="SMART" id="SM00408">
    <property type="entry name" value="IGc2"/>
    <property type="match status" value="2"/>
</dbReference>
<dbReference type="InterPro" id="IPR003599">
    <property type="entry name" value="Ig_sub"/>
</dbReference>
<evidence type="ECO:0000313" key="7">
    <source>
        <dbReference type="Proteomes" id="UP000095280"/>
    </source>
</evidence>
<dbReference type="InterPro" id="IPR051170">
    <property type="entry name" value="Neural/epithelial_adhesion"/>
</dbReference>
<protein>
    <submittedName>
        <fullName evidence="8">Ig-like domain-containing protein</fullName>
    </submittedName>
</protein>
<evidence type="ECO:0000313" key="8">
    <source>
        <dbReference type="WBParaSite" id="maker-uti_cns_0018495-snap-gene-0.2-mRNA-1"/>
    </source>
</evidence>
<dbReference type="GO" id="GO:0043005">
    <property type="term" value="C:neuron projection"/>
    <property type="evidence" value="ECO:0007669"/>
    <property type="project" value="TreeGrafter"/>
</dbReference>
<dbReference type="InterPro" id="IPR036179">
    <property type="entry name" value="Ig-like_dom_sf"/>
</dbReference>
<dbReference type="AlphaFoldDB" id="A0A1I8IX56"/>
<dbReference type="PROSITE" id="PS50835">
    <property type="entry name" value="IG_LIKE"/>
    <property type="match status" value="2"/>
</dbReference>
<keyword evidence="1" id="KW-0732">Signal</keyword>
<evidence type="ECO:0000256" key="2">
    <source>
        <dbReference type="ARBA" id="ARBA00022737"/>
    </source>
</evidence>
<keyword evidence="4" id="KW-0393">Immunoglobulin domain</keyword>
<keyword evidence="7" id="KW-1185">Reference proteome</keyword>
<dbReference type="PANTHER" id="PTHR12231">
    <property type="entry name" value="CTX-RELATED TYPE I TRANSMEMBRANE PROTEIN"/>
    <property type="match status" value="1"/>
</dbReference>
<dbReference type="Proteomes" id="UP000095280">
    <property type="component" value="Unplaced"/>
</dbReference>
<dbReference type="Pfam" id="PF13927">
    <property type="entry name" value="Ig_3"/>
    <property type="match status" value="2"/>
</dbReference>
<accession>A0A1I8IX56</accession>
<evidence type="ECO:0000256" key="5">
    <source>
        <dbReference type="SAM" id="MobiDB-lite"/>
    </source>
</evidence>
<dbReference type="InterPro" id="IPR007110">
    <property type="entry name" value="Ig-like_dom"/>
</dbReference>
<dbReference type="SUPFAM" id="SSF48726">
    <property type="entry name" value="Immunoglobulin"/>
    <property type="match status" value="3"/>
</dbReference>
<feature type="domain" description="Ig-like" evidence="6">
    <location>
        <begin position="98"/>
        <end position="181"/>
    </location>
</feature>
<feature type="domain" description="Ig-like" evidence="6">
    <location>
        <begin position="188"/>
        <end position="293"/>
    </location>
</feature>
<reference evidence="8" key="1">
    <citation type="submission" date="2016-11" db="UniProtKB">
        <authorList>
            <consortium name="WormBaseParasite"/>
        </authorList>
    </citation>
    <scope>IDENTIFICATION</scope>
</reference>
<dbReference type="WBParaSite" id="maker-uti_cns_0018495-snap-gene-0.2-mRNA-1">
    <property type="protein sequence ID" value="maker-uti_cns_0018495-snap-gene-0.2-mRNA-1"/>
    <property type="gene ID" value="maker-uti_cns_0018495-snap-gene-0.2"/>
</dbReference>
<dbReference type="InterPro" id="IPR003598">
    <property type="entry name" value="Ig_sub2"/>
</dbReference>
<dbReference type="InterPro" id="IPR013783">
    <property type="entry name" value="Ig-like_fold"/>
</dbReference>
<proteinExistence type="predicted"/>
<evidence type="ECO:0000259" key="6">
    <source>
        <dbReference type="PROSITE" id="PS50835"/>
    </source>
</evidence>
<evidence type="ECO:0000256" key="3">
    <source>
        <dbReference type="ARBA" id="ARBA00023157"/>
    </source>
</evidence>
<evidence type="ECO:0000256" key="1">
    <source>
        <dbReference type="ARBA" id="ARBA00022729"/>
    </source>
</evidence>
<dbReference type="PANTHER" id="PTHR12231:SF253">
    <property type="entry name" value="DPR-INTERACTING PROTEIN ETA, ISOFORM B-RELATED"/>
    <property type="match status" value="1"/>
</dbReference>
<keyword evidence="2" id="KW-0677">Repeat</keyword>
<sequence length="336" mass="38428">PRGLRRLHAPSRLGEELAEVKRPATKVIWQKNKKTLTFDKAHLDPRFQIVPTDIHTRNKFDVKIKDLRVSDEGMYRCIASYQSNYLIKNVTLLIKVPPTIDAKKSSPLNLVLVEGTSQALTCMADGVPRPRIVWYRLVDDNKIELSNDSIYLIRNVTRDMAGTVACVANNTVEPVDTREFSLIVHYAPTVSLMNEQISQRRGKATMVMCSIRGKPDPQFYWEYRGRRFHYSRHSQCNPPEPLQKHCMHLTMNEGTETRQLSLLINNLTDSDYGQYYCVGHSALGSDRKVVRVTELEPPKRWQPVHSPRPGPDESRSFRPNIYSAQTDDEPAGGRLS</sequence>
<dbReference type="SMART" id="SM00409">
    <property type="entry name" value="IG"/>
    <property type="match status" value="3"/>
</dbReference>
<dbReference type="Gene3D" id="2.60.40.10">
    <property type="entry name" value="Immunoglobulins"/>
    <property type="match status" value="3"/>
</dbReference>
<keyword evidence="3" id="KW-1015">Disulfide bond</keyword>
<organism evidence="7 8">
    <name type="scientific">Macrostomum lignano</name>
    <dbReference type="NCBI Taxonomy" id="282301"/>
    <lineage>
        <taxon>Eukaryota</taxon>
        <taxon>Metazoa</taxon>
        <taxon>Spiralia</taxon>
        <taxon>Lophotrochozoa</taxon>
        <taxon>Platyhelminthes</taxon>
        <taxon>Rhabditophora</taxon>
        <taxon>Macrostomorpha</taxon>
        <taxon>Macrostomida</taxon>
        <taxon>Macrostomidae</taxon>
        <taxon>Macrostomum</taxon>
    </lineage>
</organism>
<feature type="region of interest" description="Disordered" evidence="5">
    <location>
        <begin position="296"/>
        <end position="336"/>
    </location>
</feature>
<name>A0A1I8IX56_9PLAT</name>
<evidence type="ECO:0000256" key="4">
    <source>
        <dbReference type="ARBA" id="ARBA00023319"/>
    </source>
</evidence>